<evidence type="ECO:0000256" key="9">
    <source>
        <dbReference type="ARBA" id="ARBA00023204"/>
    </source>
</evidence>
<dbReference type="InterPro" id="IPR027785">
    <property type="entry name" value="UvrD-like_helicase_C"/>
</dbReference>
<keyword evidence="9 11" id="KW-0234">DNA repair</keyword>
<accession>A0ABY4S4M1</accession>
<evidence type="ECO:0000256" key="2">
    <source>
        <dbReference type="ARBA" id="ARBA00022741"/>
    </source>
</evidence>
<dbReference type="GO" id="GO:0008854">
    <property type="term" value="F:exodeoxyribonuclease V activity"/>
    <property type="evidence" value="ECO:0007669"/>
    <property type="project" value="UniProtKB-EC"/>
</dbReference>
<comment type="similarity">
    <text evidence="11">Belongs to the RecD family.</text>
</comment>
<dbReference type="NCBIfam" id="TIGR01447">
    <property type="entry name" value="recD"/>
    <property type="match status" value="1"/>
</dbReference>
<dbReference type="InterPro" id="IPR041851">
    <property type="entry name" value="RecD_N_sf"/>
</dbReference>
<dbReference type="Pfam" id="PF21185">
    <property type="entry name" value="RecD_N"/>
    <property type="match status" value="1"/>
</dbReference>
<evidence type="ECO:0000259" key="12">
    <source>
        <dbReference type="PROSITE" id="PS51192"/>
    </source>
</evidence>
<dbReference type="Proteomes" id="UP001056201">
    <property type="component" value="Chromosome 1"/>
</dbReference>
<keyword evidence="14" id="KW-1185">Reference proteome</keyword>
<evidence type="ECO:0000256" key="10">
    <source>
        <dbReference type="ARBA" id="ARBA00023235"/>
    </source>
</evidence>
<keyword evidence="8 11" id="KW-0238">DNA-binding</keyword>
<comment type="function">
    <text evidence="11">A helicase/nuclease that prepares dsDNA breaks (DSB) for recombinational DNA repair. Binds to DSBs and unwinds DNA via a highly rapid and processive ATP-dependent bidirectional helicase activity. Unwinds dsDNA until it encounters a Chi (crossover hotspot instigator) sequence from the 3' direction. Cuts ssDNA a few nucleotides 3' to the Chi site. The properties and activities of the enzyme are changed at Chi. The Chi-altered holoenzyme produces a long 3'-ssDNA overhang and facilitates RecA-binding to the ssDNA for homologous DNA recombination and repair. Holoenzyme degrades any linearized DNA that is unable to undergo homologous recombination. In the holoenzyme this subunit has ssDNA-dependent ATPase and 5'-3' helicase activity. When added to pre-assembled RecBC greatly stimulates nuclease activity and augments holoenzyme processivity. Negatively regulates the RecA-loading ability of RecBCD.</text>
</comment>
<evidence type="ECO:0000256" key="3">
    <source>
        <dbReference type="ARBA" id="ARBA00022763"/>
    </source>
</evidence>
<dbReference type="Pfam" id="PF13245">
    <property type="entry name" value="AAA_19"/>
    <property type="match status" value="1"/>
</dbReference>
<dbReference type="InterPro" id="IPR006344">
    <property type="entry name" value="RecD"/>
</dbReference>
<dbReference type="PANTHER" id="PTHR43788:SF6">
    <property type="entry name" value="DNA HELICASE B"/>
    <property type="match status" value="1"/>
</dbReference>
<dbReference type="Pfam" id="PF13538">
    <property type="entry name" value="UvrD_C_2"/>
    <property type="match status" value="1"/>
</dbReference>
<dbReference type="CDD" id="cd18809">
    <property type="entry name" value="SF1_C_RecD"/>
    <property type="match status" value="1"/>
</dbReference>
<keyword evidence="2 11" id="KW-0547">Nucleotide-binding</keyword>
<dbReference type="EC" id="5.6.2.3" evidence="11"/>
<dbReference type="Gene3D" id="3.40.50.300">
    <property type="entry name" value="P-loop containing nucleotide triphosphate hydrolases"/>
    <property type="match status" value="3"/>
</dbReference>
<dbReference type="EMBL" id="CP097635">
    <property type="protein sequence ID" value="URI07170.1"/>
    <property type="molecule type" value="Genomic_DNA"/>
</dbReference>
<dbReference type="InterPro" id="IPR014001">
    <property type="entry name" value="Helicase_ATP-bd"/>
</dbReference>
<keyword evidence="3 11" id="KW-0227">DNA damage</keyword>
<dbReference type="PROSITE" id="PS51192">
    <property type="entry name" value="HELICASE_ATP_BIND_1"/>
    <property type="match status" value="1"/>
</dbReference>
<keyword evidence="6 11" id="KW-0269">Exonuclease</keyword>
<name>A0ABY4S4M1_AQUTE</name>
<dbReference type="HAMAP" id="MF_01487">
    <property type="entry name" value="RecD"/>
    <property type="match status" value="1"/>
</dbReference>
<keyword evidence="4 11" id="KW-0378">Hydrolase</keyword>
<protein>
    <recommendedName>
        <fullName evidence="11">RecBCD enzyme subunit RecD</fullName>
        <ecNumber evidence="11">5.6.2.3</ecNumber>
    </recommendedName>
    <alternativeName>
        <fullName evidence="11">DNA 5'-3' helicase subunit RecD</fullName>
    </alternativeName>
    <alternativeName>
        <fullName evidence="11">Exonuclease V subunit RecD</fullName>
        <shortName evidence="11">ExoV subunit RecD</shortName>
    </alternativeName>
    <alternativeName>
        <fullName evidence="11">Helicase/nuclease RecBCD subunit RecD</fullName>
    </alternativeName>
</protein>
<dbReference type="SUPFAM" id="SSF52540">
    <property type="entry name" value="P-loop containing nucleoside triphosphate hydrolases"/>
    <property type="match status" value="2"/>
</dbReference>
<dbReference type="InterPro" id="IPR027417">
    <property type="entry name" value="P-loop_NTPase"/>
</dbReference>
<keyword evidence="10 11" id="KW-0413">Isomerase</keyword>
<dbReference type="CDD" id="cd17933">
    <property type="entry name" value="DEXSc_RecD-like"/>
    <property type="match status" value="1"/>
</dbReference>
<comment type="catalytic activity">
    <reaction evidence="11">
        <text>ATP + H2O = ADP + phosphate + H(+)</text>
        <dbReference type="Rhea" id="RHEA:13065"/>
        <dbReference type="ChEBI" id="CHEBI:15377"/>
        <dbReference type="ChEBI" id="CHEBI:15378"/>
        <dbReference type="ChEBI" id="CHEBI:30616"/>
        <dbReference type="ChEBI" id="CHEBI:43474"/>
        <dbReference type="ChEBI" id="CHEBI:456216"/>
        <dbReference type="EC" id="5.6.2.3"/>
    </reaction>
</comment>
<keyword evidence="7 11" id="KW-0067">ATP-binding</keyword>
<evidence type="ECO:0000313" key="13">
    <source>
        <dbReference type="EMBL" id="URI07170.1"/>
    </source>
</evidence>
<reference evidence="13" key="1">
    <citation type="submission" date="2022-05" db="EMBL/GenBank/DDBJ databases">
        <title>An RpoN-dependent PEP-CTERM gene is involved in floc formation of an Aquincola tertiaricarbonis strain.</title>
        <authorList>
            <person name="Qiu D."/>
            <person name="Xia M."/>
        </authorList>
    </citation>
    <scope>NUCLEOTIDE SEQUENCE</scope>
    <source>
        <strain evidence="13">RN12</strain>
    </source>
</reference>
<dbReference type="RefSeq" id="WP_250195435.1">
    <property type="nucleotide sequence ID" value="NZ_CP097635.1"/>
</dbReference>
<keyword evidence="5 11" id="KW-0347">Helicase</keyword>
<evidence type="ECO:0000313" key="14">
    <source>
        <dbReference type="Proteomes" id="UP001056201"/>
    </source>
</evidence>
<dbReference type="InterPro" id="IPR050534">
    <property type="entry name" value="Coronavir_polyprotein_1ab"/>
</dbReference>
<evidence type="ECO:0000256" key="5">
    <source>
        <dbReference type="ARBA" id="ARBA00022806"/>
    </source>
</evidence>
<comment type="miscellaneous">
    <text evidence="11">In the RecBCD complex, RecB has a slow 3'-5' helicase, an exonuclease activity and loads RecA onto ssDNA, RecD has a fast 5'-3' helicase activity, while RecC stimulates the ATPase and processivity of the RecB helicase and contributes to recognition of the Chi site.</text>
</comment>
<dbReference type="PANTHER" id="PTHR43788">
    <property type="entry name" value="DNA2/NAM7 HELICASE FAMILY MEMBER"/>
    <property type="match status" value="1"/>
</dbReference>
<evidence type="ECO:0000256" key="11">
    <source>
        <dbReference type="HAMAP-Rule" id="MF_01487"/>
    </source>
</evidence>
<dbReference type="InterPro" id="IPR049550">
    <property type="entry name" value="RecD_N"/>
</dbReference>
<keyword evidence="1 11" id="KW-0540">Nuclease</keyword>
<evidence type="ECO:0000256" key="1">
    <source>
        <dbReference type="ARBA" id="ARBA00022722"/>
    </source>
</evidence>
<evidence type="ECO:0000256" key="6">
    <source>
        <dbReference type="ARBA" id="ARBA00022839"/>
    </source>
</evidence>
<sequence>MSDVVDGATAWLAQGLGDWLQRWSLEQGAEAADAAVARTAGQALSLATREGHVCLPLAALQTAQATPGDDPPPAPTALLRDQAAWRAALLRSRVVGTPAEPGAMPLVLDDDDRLYLHRYFDYERRLARRLALSAQAAPTLPTPEVAKRLQQLFKPNAALLGGQADWQQLAAALALRGKLAVVSGGPGTGKTTMVVNLLACLLTQQPDARIALAAPTGKAAARMTDALRQRAAHLPAELRDRLPASAATIHRLLGATPEGFAHDAQNPLPIDALVVDEASMLDLALATRLLEAVPPQARIVLLGDKDQLAAVESGAVFAELSADPGLSDAARTDLAALTGTPPLIIEPPEAARPSALQDSAVWFTRNFRFAADSGIGRLATEINTGQSAAVLRRLRSGEDDEVQWLHDDGPLLSDATVAAAAAGYQPLWLALQAAPHDVAGATAAYERFRVLCAMREGPRGLLRLNELLTQRARAAAPGEALPGPWYTGRPVMVLRNDPLLRLFNGDVGLTLPAEDGTLLVWFPDANAPGGYRPVAPVRLPPHETAYAMTVHKSQGSEFDQVLVVMPARASRLTTRELLYTAVTRARRQVRIASAEEPLAAAIQSPTQRDSGLLARLGEVVRAG</sequence>
<comment type="subunit">
    <text evidence="11">Heterotrimer of RecB, RecC and RecD. All subunits contribute to DNA-binding.</text>
</comment>
<gene>
    <name evidence="11 13" type="primary">recD</name>
    <name evidence="13" type="ORF">MW290_00660</name>
</gene>
<feature type="binding site" evidence="11">
    <location>
        <begin position="184"/>
        <end position="191"/>
    </location>
    <ligand>
        <name>ATP</name>
        <dbReference type="ChEBI" id="CHEBI:30616"/>
    </ligand>
</feature>
<evidence type="ECO:0000256" key="8">
    <source>
        <dbReference type="ARBA" id="ARBA00023125"/>
    </source>
</evidence>
<evidence type="ECO:0000256" key="4">
    <source>
        <dbReference type="ARBA" id="ARBA00022801"/>
    </source>
</evidence>
<proteinExistence type="inferred from homology"/>
<dbReference type="Gene3D" id="1.10.10.1020">
    <property type="entry name" value="RecBCD complex, subunit RecD, N-terminal domain"/>
    <property type="match status" value="1"/>
</dbReference>
<evidence type="ECO:0000256" key="7">
    <source>
        <dbReference type="ARBA" id="ARBA00022840"/>
    </source>
</evidence>
<organism evidence="13 14">
    <name type="scientific">Aquincola tertiaricarbonis</name>
    <dbReference type="NCBI Taxonomy" id="391953"/>
    <lineage>
        <taxon>Bacteria</taxon>
        <taxon>Pseudomonadati</taxon>
        <taxon>Pseudomonadota</taxon>
        <taxon>Betaproteobacteria</taxon>
        <taxon>Burkholderiales</taxon>
        <taxon>Sphaerotilaceae</taxon>
        <taxon>Aquincola</taxon>
    </lineage>
</organism>
<feature type="domain" description="Helicase ATP-binding" evidence="12">
    <location>
        <begin position="171"/>
        <end position="302"/>
    </location>
</feature>